<dbReference type="GO" id="GO:0016706">
    <property type="term" value="F:2-oxoglutarate-dependent dioxygenase activity"/>
    <property type="evidence" value="ECO:0007669"/>
    <property type="project" value="InterPro"/>
</dbReference>
<organism evidence="3">
    <name type="scientific">Nothobranchius rachovii</name>
    <name type="common">bluefin notho</name>
    <dbReference type="NCBI Taxonomy" id="451742"/>
    <lineage>
        <taxon>Eukaryota</taxon>
        <taxon>Metazoa</taxon>
        <taxon>Chordata</taxon>
        <taxon>Craniata</taxon>
        <taxon>Vertebrata</taxon>
        <taxon>Euteleostomi</taxon>
        <taxon>Actinopterygii</taxon>
        <taxon>Neopterygii</taxon>
        <taxon>Teleostei</taxon>
        <taxon>Neoteleostei</taxon>
        <taxon>Acanthomorphata</taxon>
        <taxon>Ovalentaria</taxon>
        <taxon>Atherinomorphae</taxon>
        <taxon>Cyprinodontiformes</taxon>
        <taxon>Nothobranchiidae</taxon>
        <taxon>Nothobranchius</taxon>
    </lineage>
</organism>
<accession>A0A1A8P1F8</accession>
<feature type="non-terminal residue" evidence="3">
    <location>
        <position position="179"/>
    </location>
</feature>
<dbReference type="EMBL" id="HAEI01001195">
    <property type="protein sequence ID" value="SBR75098.1"/>
    <property type="molecule type" value="Transcribed_RNA"/>
</dbReference>
<proteinExistence type="predicted"/>
<dbReference type="InterPro" id="IPR015095">
    <property type="entry name" value="AlkB_hom8_N"/>
</dbReference>
<dbReference type="AlphaFoldDB" id="A0A1A8P1F8"/>
<dbReference type="GO" id="GO:0008168">
    <property type="term" value="F:methyltransferase activity"/>
    <property type="evidence" value="ECO:0007669"/>
    <property type="project" value="InterPro"/>
</dbReference>
<reference evidence="3" key="2">
    <citation type="submission" date="2016-06" db="EMBL/GenBank/DDBJ databases">
        <title>The genome of a short-lived fish provides insights into sex chromosome evolution and the genetic control of aging.</title>
        <authorList>
            <person name="Reichwald K."/>
            <person name="Felder M."/>
            <person name="Petzold A."/>
            <person name="Koch P."/>
            <person name="Groth M."/>
            <person name="Platzer M."/>
        </authorList>
    </citation>
    <scope>NUCLEOTIDE SEQUENCE</scope>
    <source>
        <tissue evidence="3">Brain</tissue>
    </source>
</reference>
<gene>
    <name evidence="3" type="primary">CR392001.1</name>
</gene>
<evidence type="ECO:0000313" key="3">
    <source>
        <dbReference type="EMBL" id="SBR75098.1"/>
    </source>
</evidence>
<dbReference type="EMBL" id="HAEH01015826">
    <property type="protein sequence ID" value="SBS03550.1"/>
    <property type="molecule type" value="Transcribed_RNA"/>
</dbReference>
<feature type="domain" description="Alkylated DNA repair protein AlkB homologue 8 N-terminal" evidence="2">
    <location>
        <begin position="58"/>
        <end position="99"/>
    </location>
</feature>
<name>A0A1A8P1F8_9TELE</name>
<sequence length="179" mass="20742">GIIRVDEIICNPSLFSYIDLVLHSKKDGLHICWFMYYYYFAIEDNHFLGTSITYELKWEMSISPLIRKAQQMIFFLRQLRKLCMTTMIKVQFYTATLDSSPPLSLCGTQEPLPGTSRLQRVRRSAEKVIRCNLPSIQNQYTSRLLRRPGQIAADPSHPGHGLFDTPPPGRKFRSLQTRT</sequence>
<dbReference type="Pfam" id="PF09004">
    <property type="entry name" value="ALKBH8_N"/>
    <property type="match status" value="1"/>
</dbReference>
<evidence type="ECO:0000259" key="2">
    <source>
        <dbReference type="Pfam" id="PF09004"/>
    </source>
</evidence>
<feature type="non-terminal residue" evidence="3">
    <location>
        <position position="1"/>
    </location>
</feature>
<protein>
    <recommendedName>
        <fullName evidence="2">Alkylated DNA repair protein AlkB homologue 8 N-terminal domain-containing protein</fullName>
    </recommendedName>
</protein>
<reference evidence="3" key="1">
    <citation type="submission" date="2016-05" db="EMBL/GenBank/DDBJ databases">
        <authorList>
            <person name="Lavstsen T."/>
            <person name="Jespersen J.S."/>
        </authorList>
    </citation>
    <scope>NUCLEOTIDE SEQUENCE</scope>
    <source>
        <tissue evidence="3">Brain</tissue>
    </source>
</reference>
<feature type="region of interest" description="Disordered" evidence="1">
    <location>
        <begin position="150"/>
        <end position="179"/>
    </location>
</feature>
<evidence type="ECO:0000256" key="1">
    <source>
        <dbReference type="SAM" id="MobiDB-lite"/>
    </source>
</evidence>